<accession>A0ABX2C8M2</accession>
<protein>
    <submittedName>
        <fullName evidence="2">Uncharacterized protein</fullName>
    </submittedName>
</protein>
<feature type="region of interest" description="Disordered" evidence="1">
    <location>
        <begin position="16"/>
        <end position="54"/>
    </location>
</feature>
<dbReference type="Proteomes" id="UP000886476">
    <property type="component" value="Unassembled WGS sequence"/>
</dbReference>
<dbReference type="RefSeq" id="WP_210265486.1">
    <property type="nucleotide sequence ID" value="NZ_JABFDN010000001.1"/>
</dbReference>
<evidence type="ECO:0000313" key="3">
    <source>
        <dbReference type="Proteomes" id="UP000886476"/>
    </source>
</evidence>
<feature type="compositionally biased region" description="Polar residues" evidence="1">
    <location>
        <begin position="29"/>
        <end position="46"/>
    </location>
</feature>
<keyword evidence="3" id="KW-1185">Reference proteome</keyword>
<organism evidence="2 3">
    <name type="scientific">Bradyrhizobium aeschynomenes</name>
    <dbReference type="NCBI Taxonomy" id="2734909"/>
    <lineage>
        <taxon>Bacteria</taxon>
        <taxon>Pseudomonadati</taxon>
        <taxon>Pseudomonadota</taxon>
        <taxon>Alphaproteobacteria</taxon>
        <taxon>Hyphomicrobiales</taxon>
        <taxon>Nitrobacteraceae</taxon>
        <taxon>Bradyrhizobium</taxon>
    </lineage>
</organism>
<reference evidence="2" key="1">
    <citation type="submission" date="2020-05" db="EMBL/GenBank/DDBJ databases">
        <title>Nod-independent and nitrogen-fixing Bradyrhizobium aeschynomene sp. nov. isolated from nodules of Aeschynomene indica.</title>
        <authorList>
            <person name="Zhang Z."/>
        </authorList>
    </citation>
    <scope>NUCLEOTIDE SEQUENCE</scope>
    <source>
        <strain evidence="2">83012</strain>
    </source>
</reference>
<proteinExistence type="predicted"/>
<evidence type="ECO:0000256" key="1">
    <source>
        <dbReference type="SAM" id="MobiDB-lite"/>
    </source>
</evidence>
<evidence type="ECO:0000313" key="2">
    <source>
        <dbReference type="EMBL" id="NPU64606.1"/>
    </source>
</evidence>
<sequence>MAATATPTKAKANVVEEAPTVKVEEGNATAPTPNTIAEPKTVSTDVFGNKIEEA</sequence>
<dbReference type="EMBL" id="JABFDN010000001">
    <property type="protein sequence ID" value="NPU64606.1"/>
    <property type="molecule type" value="Genomic_DNA"/>
</dbReference>
<comment type="caution">
    <text evidence="2">The sequence shown here is derived from an EMBL/GenBank/DDBJ whole genome shotgun (WGS) entry which is preliminary data.</text>
</comment>
<name>A0ABX2C8M2_9BRAD</name>
<gene>
    <name evidence="2" type="ORF">HL667_06315</name>
</gene>